<accession>A0A0V0GU29</accession>
<reference evidence="2" key="1">
    <citation type="submission" date="2015-12" db="EMBL/GenBank/DDBJ databases">
        <title>Gene expression during late stages of embryo sac development: a critical building block for successful pollen-pistil interactions.</title>
        <authorList>
            <person name="Liu Y."/>
            <person name="Joly V."/>
            <person name="Sabar M."/>
            <person name="Matton D.P."/>
        </authorList>
    </citation>
    <scope>NUCLEOTIDE SEQUENCE</scope>
</reference>
<name>A0A0V0GU29_SOLCH</name>
<feature type="region of interest" description="Disordered" evidence="1">
    <location>
        <begin position="1"/>
        <end position="32"/>
    </location>
</feature>
<evidence type="ECO:0000256" key="1">
    <source>
        <dbReference type="SAM" id="MobiDB-lite"/>
    </source>
</evidence>
<feature type="compositionally biased region" description="Basic and acidic residues" evidence="1">
    <location>
        <begin position="83"/>
        <end position="99"/>
    </location>
</feature>
<feature type="region of interest" description="Disordered" evidence="1">
    <location>
        <begin position="51"/>
        <end position="132"/>
    </location>
</feature>
<organism evidence="2">
    <name type="scientific">Solanum chacoense</name>
    <name type="common">Chaco potato</name>
    <dbReference type="NCBI Taxonomy" id="4108"/>
    <lineage>
        <taxon>Eukaryota</taxon>
        <taxon>Viridiplantae</taxon>
        <taxon>Streptophyta</taxon>
        <taxon>Embryophyta</taxon>
        <taxon>Tracheophyta</taxon>
        <taxon>Spermatophyta</taxon>
        <taxon>Magnoliopsida</taxon>
        <taxon>eudicotyledons</taxon>
        <taxon>Gunneridae</taxon>
        <taxon>Pentapetalae</taxon>
        <taxon>asterids</taxon>
        <taxon>lamiids</taxon>
        <taxon>Solanales</taxon>
        <taxon>Solanaceae</taxon>
        <taxon>Solanoideae</taxon>
        <taxon>Solaneae</taxon>
        <taxon>Solanum</taxon>
    </lineage>
</organism>
<feature type="non-terminal residue" evidence="2">
    <location>
        <position position="1"/>
    </location>
</feature>
<evidence type="ECO:0000313" key="2">
    <source>
        <dbReference type="EMBL" id="JAP11612.1"/>
    </source>
</evidence>
<dbReference type="AlphaFoldDB" id="A0A0V0GU29"/>
<feature type="compositionally biased region" description="Polar residues" evidence="1">
    <location>
        <begin position="1"/>
        <end position="11"/>
    </location>
</feature>
<feature type="compositionally biased region" description="Polar residues" evidence="1">
    <location>
        <begin position="104"/>
        <end position="117"/>
    </location>
</feature>
<sequence length="132" mass="14738">PPDLFNHTTTLKRPPSENPILLSPVTSSANQISPQITTSVHYFLRRNQKPTITVPSSISHLRPDPKPHLNRSTTIAKQPHKSSSREQHHQLQNRDKPNELEVGNSITATSESKQLHQVANPGDLASQIRPQL</sequence>
<dbReference type="EMBL" id="GEDG01031030">
    <property type="protein sequence ID" value="JAP11612.1"/>
    <property type="molecule type" value="Transcribed_RNA"/>
</dbReference>
<protein>
    <submittedName>
        <fullName evidence="2">Putative ovule protein</fullName>
    </submittedName>
</protein>
<proteinExistence type="predicted"/>